<dbReference type="Proteomes" id="UP001172386">
    <property type="component" value="Unassembled WGS sequence"/>
</dbReference>
<dbReference type="EMBL" id="JAPDRQ010000037">
    <property type="protein sequence ID" value="KAJ9659741.1"/>
    <property type="molecule type" value="Genomic_DNA"/>
</dbReference>
<reference evidence="1" key="1">
    <citation type="submission" date="2022-10" db="EMBL/GenBank/DDBJ databases">
        <title>Culturing micro-colonial fungi from biological soil crusts in the Mojave desert and describing Neophaeococcomyces mojavensis, and introducing the new genera and species Taxawa tesnikishii.</title>
        <authorList>
            <person name="Kurbessoian T."/>
            <person name="Stajich J.E."/>
        </authorList>
    </citation>
    <scope>NUCLEOTIDE SEQUENCE</scope>
    <source>
        <strain evidence="1">JES_112</strain>
    </source>
</reference>
<protein>
    <submittedName>
        <fullName evidence="1">Uncharacterized protein</fullName>
    </submittedName>
</protein>
<accession>A0ACC3ADM4</accession>
<gene>
    <name evidence="1" type="ORF">H2198_002989</name>
</gene>
<evidence type="ECO:0000313" key="1">
    <source>
        <dbReference type="EMBL" id="KAJ9659741.1"/>
    </source>
</evidence>
<keyword evidence="2" id="KW-1185">Reference proteome</keyword>
<proteinExistence type="predicted"/>
<comment type="caution">
    <text evidence="1">The sequence shown here is derived from an EMBL/GenBank/DDBJ whole genome shotgun (WGS) entry which is preliminary data.</text>
</comment>
<sequence>MRVSPSKFEHPRLHGAQSRFRLSDDVIEELVENYIRYIHDRPHSIFHLPTLRSAVHESRLRPSLLYALLSFGARFHPKAEVSTLAPQFFEDSKRHLHLDLENISLENIQTSILLANLSAASLKASSEALYLGIAIRMAEILHFNVADYTEPYVAQELKRRIWWTLFMFDHWCSAGNSITQKMNDSDGTVDLPIDEAVFQKLDARQMIQPGRTEPGVWAHMITLVQIFGAIQDLNRRLAHENLDEEFVEHAVLALSGSLETWEADLPAYIKYNKANLYNYRAKGLGGPFVSLHMGFYHYATLLLYQYLDINRATTSRTEKFAERCKQFASSQSSLLKTARELGNCELLYPGFGDWLDPLAPQRDAGAATTHKLLVADACLVRTTEQLAELSEALGFSEEAANYTAQHAQLLAEFQNAWISSNGSFANVTQTALTLALAFGLTTNEDHRVRTGETLRQVIADNNYLVGTGFAGTQHLGPALASINATTDFYRMLLQTRVLSWLYQVVMGGTTTWERWDSMLPNGTINGGSMTSFNHYAFGSVASFMHSHIGSISPLEPGWKKIKVAPVPGARIESADARYLSAYGEVGCRWWIERRDEQMSMEERQGISRGRGFGFYLQVTIPPNSRAEITLPGSSEVVEVGSGFHEYFVEGYEASE</sequence>
<organism evidence="1 2">
    <name type="scientific">Neophaeococcomyces mojaviensis</name>
    <dbReference type="NCBI Taxonomy" id="3383035"/>
    <lineage>
        <taxon>Eukaryota</taxon>
        <taxon>Fungi</taxon>
        <taxon>Dikarya</taxon>
        <taxon>Ascomycota</taxon>
        <taxon>Pezizomycotina</taxon>
        <taxon>Eurotiomycetes</taxon>
        <taxon>Chaetothyriomycetidae</taxon>
        <taxon>Chaetothyriales</taxon>
        <taxon>Chaetothyriales incertae sedis</taxon>
        <taxon>Neophaeococcomyces</taxon>
    </lineage>
</organism>
<evidence type="ECO:0000313" key="2">
    <source>
        <dbReference type="Proteomes" id="UP001172386"/>
    </source>
</evidence>
<name>A0ACC3ADM4_9EURO</name>